<dbReference type="PANTHER" id="PTHR43840">
    <property type="entry name" value="MITOCHONDRIAL METAL TRANSPORTER 1-RELATED"/>
    <property type="match status" value="1"/>
</dbReference>
<gene>
    <name evidence="9" type="ORF">ACFQ3N_15615</name>
</gene>
<dbReference type="NCBIfam" id="TIGR01297">
    <property type="entry name" value="CDF"/>
    <property type="match status" value="1"/>
</dbReference>
<comment type="similarity">
    <text evidence="2">Belongs to the cation diffusion facilitator (CDF) transporter (TC 2.A.4) family.</text>
</comment>
<comment type="caution">
    <text evidence="9">The sequence shown here is derived from an EMBL/GenBank/DDBJ whole genome shotgun (WGS) entry which is preliminary data.</text>
</comment>
<dbReference type="PANTHER" id="PTHR43840:SF15">
    <property type="entry name" value="MITOCHONDRIAL METAL TRANSPORTER 1-RELATED"/>
    <property type="match status" value="1"/>
</dbReference>
<feature type="transmembrane region" description="Helical" evidence="7">
    <location>
        <begin position="175"/>
        <end position="195"/>
    </location>
</feature>
<evidence type="ECO:0000256" key="5">
    <source>
        <dbReference type="ARBA" id="ARBA00022989"/>
    </source>
</evidence>
<comment type="subcellular location">
    <subcellularLocation>
        <location evidence="1">Membrane</location>
        <topology evidence="1">Multi-pass membrane protein</topology>
    </subcellularLocation>
</comment>
<evidence type="ECO:0000256" key="1">
    <source>
        <dbReference type="ARBA" id="ARBA00004141"/>
    </source>
</evidence>
<name>A0ABW3LNX8_9BACI</name>
<feature type="transmembrane region" description="Helical" evidence="7">
    <location>
        <begin position="81"/>
        <end position="104"/>
    </location>
</feature>
<organism evidence="9 10">
    <name type="scientific">Virgibacillus byunsanensis</name>
    <dbReference type="NCBI Taxonomy" id="570945"/>
    <lineage>
        <taxon>Bacteria</taxon>
        <taxon>Bacillati</taxon>
        <taxon>Bacillota</taxon>
        <taxon>Bacilli</taxon>
        <taxon>Bacillales</taxon>
        <taxon>Bacillaceae</taxon>
        <taxon>Virgibacillus</taxon>
    </lineage>
</organism>
<keyword evidence="10" id="KW-1185">Reference proteome</keyword>
<dbReference type="InterPro" id="IPR027469">
    <property type="entry name" value="Cation_efflux_TMD_sf"/>
</dbReference>
<feature type="domain" description="Cation efflux protein transmembrane" evidence="8">
    <location>
        <begin position="11"/>
        <end position="210"/>
    </location>
</feature>
<evidence type="ECO:0000256" key="6">
    <source>
        <dbReference type="ARBA" id="ARBA00023136"/>
    </source>
</evidence>
<dbReference type="InterPro" id="IPR058533">
    <property type="entry name" value="Cation_efflux_TM"/>
</dbReference>
<keyword evidence="3" id="KW-0813">Transport</keyword>
<sequence>MKSNNQDSNILKISAYGALFFAVMGISWGIIANSQMIIFDGLYSFISFGLSLLSLFAYSFIQKEDQKRFQYGKDIIEPLVIIFKASAIIAMCLFAVSSSIIDLLKGGRDVALGSAAMYALIATVLCMFVYFMMKTKQGNSEFVRAEAAQWLMDTILSAAVLSGFVMALMLNQTTLSFLTPYVDPTMVLIVSLYFLKMPIRMLINNAKELLMMAPSTDIQNQVEQAVQRAKVKYNFYEDATRVTKVGKTIFIEINFVLSKETTIHNVDELDVLREELDTELHIEGYNKWFTLSFTNDRKWAF</sequence>
<dbReference type="InterPro" id="IPR002524">
    <property type="entry name" value="Cation_efflux"/>
</dbReference>
<keyword evidence="5 7" id="KW-1133">Transmembrane helix</keyword>
<reference evidence="10" key="1">
    <citation type="journal article" date="2019" name="Int. J. Syst. Evol. Microbiol.">
        <title>The Global Catalogue of Microorganisms (GCM) 10K type strain sequencing project: providing services to taxonomists for standard genome sequencing and annotation.</title>
        <authorList>
            <consortium name="The Broad Institute Genomics Platform"/>
            <consortium name="The Broad Institute Genome Sequencing Center for Infectious Disease"/>
            <person name="Wu L."/>
            <person name="Ma J."/>
        </authorList>
    </citation>
    <scope>NUCLEOTIDE SEQUENCE [LARGE SCALE GENOMIC DNA]</scope>
    <source>
        <strain evidence="10">CCUG 56754</strain>
    </source>
</reference>
<accession>A0ABW3LNX8</accession>
<keyword evidence="4 7" id="KW-0812">Transmembrane</keyword>
<keyword evidence="6 7" id="KW-0472">Membrane</keyword>
<protein>
    <submittedName>
        <fullName evidence="9">Cation diffusion facilitator family transporter</fullName>
    </submittedName>
</protein>
<dbReference type="Gene3D" id="1.20.1510.10">
    <property type="entry name" value="Cation efflux protein transmembrane domain"/>
    <property type="match status" value="1"/>
</dbReference>
<evidence type="ECO:0000313" key="9">
    <source>
        <dbReference type="EMBL" id="MFD1039813.1"/>
    </source>
</evidence>
<evidence type="ECO:0000313" key="10">
    <source>
        <dbReference type="Proteomes" id="UP001597040"/>
    </source>
</evidence>
<dbReference type="Proteomes" id="UP001597040">
    <property type="component" value="Unassembled WGS sequence"/>
</dbReference>
<feature type="transmembrane region" description="Helical" evidence="7">
    <location>
        <begin position="150"/>
        <end position="169"/>
    </location>
</feature>
<dbReference type="RefSeq" id="WP_390363470.1">
    <property type="nucleotide sequence ID" value="NZ_JBHTKJ010000047.1"/>
</dbReference>
<feature type="transmembrane region" description="Helical" evidence="7">
    <location>
        <begin position="12"/>
        <end position="31"/>
    </location>
</feature>
<evidence type="ECO:0000256" key="4">
    <source>
        <dbReference type="ARBA" id="ARBA00022692"/>
    </source>
</evidence>
<dbReference type="Pfam" id="PF01545">
    <property type="entry name" value="Cation_efflux"/>
    <property type="match status" value="1"/>
</dbReference>
<dbReference type="EMBL" id="JBHTKJ010000047">
    <property type="protein sequence ID" value="MFD1039813.1"/>
    <property type="molecule type" value="Genomic_DNA"/>
</dbReference>
<evidence type="ECO:0000256" key="2">
    <source>
        <dbReference type="ARBA" id="ARBA00008114"/>
    </source>
</evidence>
<dbReference type="SUPFAM" id="SSF161111">
    <property type="entry name" value="Cation efflux protein transmembrane domain-like"/>
    <property type="match status" value="1"/>
</dbReference>
<evidence type="ECO:0000256" key="3">
    <source>
        <dbReference type="ARBA" id="ARBA00022448"/>
    </source>
</evidence>
<feature type="transmembrane region" description="Helical" evidence="7">
    <location>
        <begin position="110"/>
        <end position="130"/>
    </location>
</feature>
<feature type="transmembrane region" description="Helical" evidence="7">
    <location>
        <begin position="37"/>
        <end position="61"/>
    </location>
</feature>
<evidence type="ECO:0000259" key="8">
    <source>
        <dbReference type="Pfam" id="PF01545"/>
    </source>
</evidence>
<proteinExistence type="inferred from homology"/>
<evidence type="ECO:0000256" key="7">
    <source>
        <dbReference type="SAM" id="Phobius"/>
    </source>
</evidence>
<dbReference type="InterPro" id="IPR050291">
    <property type="entry name" value="CDF_Transporter"/>
</dbReference>